<evidence type="ECO:0000256" key="1">
    <source>
        <dbReference type="SAM" id="MobiDB-lite"/>
    </source>
</evidence>
<evidence type="ECO:0000313" key="3">
    <source>
        <dbReference type="Proteomes" id="UP000078200"/>
    </source>
</evidence>
<accession>A0A1A9V2L5</accession>
<evidence type="ECO:0000313" key="2">
    <source>
        <dbReference type="EnsemblMetazoa" id="GAUT023743-PA"/>
    </source>
</evidence>
<dbReference type="VEuPathDB" id="VectorBase:GAUT023743"/>
<keyword evidence="3" id="KW-1185">Reference proteome</keyword>
<dbReference type="EnsemblMetazoa" id="GAUT023743-RA">
    <property type="protein sequence ID" value="GAUT023743-PA"/>
    <property type="gene ID" value="GAUT023743"/>
</dbReference>
<feature type="region of interest" description="Disordered" evidence="1">
    <location>
        <begin position="1"/>
        <end position="29"/>
    </location>
</feature>
<proteinExistence type="predicted"/>
<protein>
    <submittedName>
        <fullName evidence="2">Uncharacterized protein</fullName>
    </submittedName>
</protein>
<name>A0A1A9V2L5_GLOAU</name>
<organism evidence="2 3">
    <name type="scientific">Glossina austeni</name>
    <name type="common">Savannah tsetse fly</name>
    <dbReference type="NCBI Taxonomy" id="7395"/>
    <lineage>
        <taxon>Eukaryota</taxon>
        <taxon>Metazoa</taxon>
        <taxon>Ecdysozoa</taxon>
        <taxon>Arthropoda</taxon>
        <taxon>Hexapoda</taxon>
        <taxon>Insecta</taxon>
        <taxon>Pterygota</taxon>
        <taxon>Neoptera</taxon>
        <taxon>Endopterygota</taxon>
        <taxon>Diptera</taxon>
        <taxon>Brachycera</taxon>
        <taxon>Muscomorpha</taxon>
        <taxon>Hippoboscoidea</taxon>
        <taxon>Glossinidae</taxon>
        <taxon>Glossina</taxon>
    </lineage>
</organism>
<dbReference type="AlphaFoldDB" id="A0A1A9V2L5"/>
<dbReference type="Proteomes" id="UP000078200">
    <property type="component" value="Unassembled WGS sequence"/>
</dbReference>
<sequence length="114" mass="13054">MTPPPQETDIPEPGNGSSQSDPDILTLKKNKENPLLNVYAAEARWRPERDSHDLSFREFAAARKELSEATGERKTQDNLMTSMLRYLEILDLVQGTNKTIMTKLRQEECLQRHA</sequence>
<reference evidence="2" key="1">
    <citation type="submission" date="2020-05" db="UniProtKB">
        <authorList>
            <consortium name="EnsemblMetazoa"/>
        </authorList>
    </citation>
    <scope>IDENTIFICATION</scope>
    <source>
        <strain evidence="2">TTRI</strain>
    </source>
</reference>